<dbReference type="AlphaFoldDB" id="A0A4C1SGG6"/>
<evidence type="ECO:0000256" key="1">
    <source>
        <dbReference type="SAM" id="MobiDB-lite"/>
    </source>
</evidence>
<dbReference type="OrthoDB" id="425681at2759"/>
<sequence>MSSPRSPVGGQEHPRRRRDGSMAKPPQHNSTYYSHYINESTTECDILIEDEKIQPVKKFVYSGRLFTNEDKHDSDIEMRVNAENKANGALLAV</sequence>
<reference evidence="2 3" key="1">
    <citation type="journal article" date="2019" name="Commun. Biol.">
        <title>The bagworm genome reveals a unique fibroin gene that provides high tensile strength.</title>
        <authorList>
            <person name="Kono N."/>
            <person name="Nakamura H."/>
            <person name="Ohtoshi R."/>
            <person name="Tomita M."/>
            <person name="Numata K."/>
            <person name="Arakawa K."/>
        </authorList>
    </citation>
    <scope>NUCLEOTIDE SEQUENCE [LARGE SCALE GENOMIC DNA]</scope>
</reference>
<protein>
    <submittedName>
        <fullName evidence="2">Uncharacterized protein</fullName>
    </submittedName>
</protein>
<evidence type="ECO:0000313" key="3">
    <source>
        <dbReference type="Proteomes" id="UP000299102"/>
    </source>
</evidence>
<organism evidence="2 3">
    <name type="scientific">Eumeta variegata</name>
    <name type="common">Bagworm moth</name>
    <name type="synonym">Eumeta japonica</name>
    <dbReference type="NCBI Taxonomy" id="151549"/>
    <lineage>
        <taxon>Eukaryota</taxon>
        <taxon>Metazoa</taxon>
        <taxon>Ecdysozoa</taxon>
        <taxon>Arthropoda</taxon>
        <taxon>Hexapoda</taxon>
        <taxon>Insecta</taxon>
        <taxon>Pterygota</taxon>
        <taxon>Neoptera</taxon>
        <taxon>Endopterygota</taxon>
        <taxon>Lepidoptera</taxon>
        <taxon>Glossata</taxon>
        <taxon>Ditrysia</taxon>
        <taxon>Tineoidea</taxon>
        <taxon>Psychidae</taxon>
        <taxon>Oiketicinae</taxon>
        <taxon>Eumeta</taxon>
    </lineage>
</organism>
<evidence type="ECO:0000313" key="2">
    <source>
        <dbReference type="EMBL" id="GBP00457.1"/>
    </source>
</evidence>
<dbReference type="EMBL" id="BGZK01003360">
    <property type="protein sequence ID" value="GBP00457.1"/>
    <property type="molecule type" value="Genomic_DNA"/>
</dbReference>
<proteinExistence type="predicted"/>
<dbReference type="Proteomes" id="UP000299102">
    <property type="component" value="Unassembled WGS sequence"/>
</dbReference>
<name>A0A4C1SGG6_EUMVA</name>
<comment type="caution">
    <text evidence="2">The sequence shown here is derived from an EMBL/GenBank/DDBJ whole genome shotgun (WGS) entry which is preliminary data.</text>
</comment>
<keyword evidence="3" id="KW-1185">Reference proteome</keyword>
<gene>
    <name evidence="2" type="ORF">EVAR_69696_1</name>
</gene>
<feature type="region of interest" description="Disordered" evidence="1">
    <location>
        <begin position="1"/>
        <end position="33"/>
    </location>
</feature>
<accession>A0A4C1SGG6</accession>